<reference evidence="2 3" key="1">
    <citation type="journal article" date="2009" name="J. Bacteriol.">
        <title>Complete and draft genome sequences of six members of the Aquificales.</title>
        <authorList>
            <person name="Reysenbach A.L."/>
            <person name="Hamamura N."/>
            <person name="Podar M."/>
            <person name="Griffiths E."/>
            <person name="Ferreira S."/>
            <person name="Hochstein R."/>
            <person name="Heidelberg J."/>
            <person name="Johnson J."/>
            <person name="Mead D."/>
            <person name="Pohorille A."/>
            <person name="Sarmiento M."/>
            <person name="Schweighofer K."/>
            <person name="Seshadri R."/>
            <person name="Voytek M.A."/>
        </authorList>
    </citation>
    <scope>NUCLEOTIDE SEQUENCE [LARGE SCALE GENOMIC DNA]</scope>
    <source>
        <strain evidence="3">DSM 14350 / EX-H1</strain>
    </source>
</reference>
<evidence type="ECO:0000256" key="1">
    <source>
        <dbReference type="SAM" id="Phobius"/>
    </source>
</evidence>
<dbReference type="EMBL" id="CP001230">
    <property type="protein sequence ID" value="ACO02995.1"/>
    <property type="molecule type" value="Genomic_DNA"/>
</dbReference>
<dbReference type="STRING" id="123214.PERMA_1836"/>
<organism evidence="2 3">
    <name type="scientific">Persephonella marina (strain DSM 14350 / EX-H1)</name>
    <dbReference type="NCBI Taxonomy" id="123214"/>
    <lineage>
        <taxon>Bacteria</taxon>
        <taxon>Pseudomonadati</taxon>
        <taxon>Aquificota</taxon>
        <taxon>Aquificia</taxon>
        <taxon>Aquificales</taxon>
        <taxon>Hydrogenothermaceae</taxon>
        <taxon>Persephonella</taxon>
    </lineage>
</organism>
<protein>
    <submittedName>
        <fullName evidence="2">Uncharacterized protein</fullName>
    </submittedName>
</protein>
<keyword evidence="1" id="KW-1133">Transmembrane helix</keyword>
<keyword evidence="1" id="KW-0812">Transmembrane</keyword>
<keyword evidence="1" id="KW-0472">Membrane</keyword>
<dbReference type="KEGG" id="pmx:PERMA_1836"/>
<proteinExistence type="predicted"/>
<feature type="transmembrane region" description="Helical" evidence="1">
    <location>
        <begin position="45"/>
        <end position="69"/>
    </location>
</feature>
<name>C0QSF2_PERMH</name>
<evidence type="ECO:0000313" key="2">
    <source>
        <dbReference type="EMBL" id="ACO02995.1"/>
    </source>
</evidence>
<dbReference type="HOGENOM" id="CLU_2371683_0_0_0"/>
<dbReference type="PaxDb" id="123214-PERMA_1836"/>
<dbReference type="RefSeq" id="WP_012675234.1">
    <property type="nucleotide sequence ID" value="NC_012440.1"/>
</dbReference>
<dbReference type="AlphaFoldDB" id="C0QSF2"/>
<accession>C0QSF2</accession>
<keyword evidence="3" id="KW-1185">Reference proteome</keyword>
<sequence length="101" mass="11629">MRFDQKTVGIVLTVLVVFVVGGLMVERTVEFLNSDFSNNETDFRGFLIQIFAHILTIIGWLFIIIAAFLKGHFNDIEKPKTDILELEEKIRKKEIMDRKGG</sequence>
<gene>
    <name evidence="2" type="ordered locus">PERMA_1836</name>
</gene>
<dbReference type="Proteomes" id="UP000001366">
    <property type="component" value="Chromosome"/>
</dbReference>
<feature type="transmembrane region" description="Helical" evidence="1">
    <location>
        <begin position="7"/>
        <end position="25"/>
    </location>
</feature>
<evidence type="ECO:0000313" key="3">
    <source>
        <dbReference type="Proteomes" id="UP000001366"/>
    </source>
</evidence>